<evidence type="ECO:0000256" key="1">
    <source>
        <dbReference type="ARBA" id="ARBA00022441"/>
    </source>
</evidence>
<keyword evidence="4" id="KW-1185">Reference proteome</keyword>
<dbReference type="PANTHER" id="PTHR24412">
    <property type="entry name" value="KELCH PROTEIN"/>
    <property type="match status" value="1"/>
</dbReference>
<dbReference type="OrthoDB" id="7600570at2759"/>
<dbReference type="Pfam" id="PF01344">
    <property type="entry name" value="Kelch_1"/>
    <property type="match status" value="2"/>
</dbReference>
<dbReference type="PANTHER" id="PTHR24412:SF441">
    <property type="entry name" value="KELCH-LIKE PROTEIN 28"/>
    <property type="match status" value="1"/>
</dbReference>
<dbReference type="InterPro" id="IPR006652">
    <property type="entry name" value="Kelch_1"/>
</dbReference>
<sequence>MLGPRTRPRKVKVHEVIYAMGGRSSEGRLTSVERHDIGKGNPVWESIAPMSTPRSAPGVAVLGSLIYVVGGNDGQNVLNSSERFDSTTCEWSSDIAPMSVPRATFGAAALDDFVYAVGGYNGSECLDTVERWHWLLLRNNCTLWVGLVGWTSSTKPLRFLISRRVNGDITAA</sequence>
<name>A0A2G9TX76_TELCI</name>
<reference evidence="3 4" key="1">
    <citation type="submission" date="2015-09" db="EMBL/GenBank/DDBJ databases">
        <title>Draft genome of the parasitic nematode Teladorsagia circumcincta isolate WARC Sus (inbred).</title>
        <authorList>
            <person name="Mitreva M."/>
        </authorList>
    </citation>
    <scope>NUCLEOTIDE SEQUENCE [LARGE SCALE GENOMIC DNA]</scope>
    <source>
        <strain evidence="3 4">S</strain>
    </source>
</reference>
<dbReference type="SMART" id="SM00612">
    <property type="entry name" value="Kelch"/>
    <property type="match status" value="2"/>
</dbReference>
<dbReference type="SUPFAM" id="SSF117281">
    <property type="entry name" value="Kelch motif"/>
    <property type="match status" value="1"/>
</dbReference>
<gene>
    <name evidence="3" type="ORF">TELCIR_15900</name>
</gene>
<evidence type="ECO:0000313" key="3">
    <source>
        <dbReference type="EMBL" id="PIO62537.1"/>
    </source>
</evidence>
<proteinExistence type="predicted"/>
<organism evidence="3 4">
    <name type="scientific">Teladorsagia circumcincta</name>
    <name type="common">Brown stomach worm</name>
    <name type="synonym">Ostertagia circumcincta</name>
    <dbReference type="NCBI Taxonomy" id="45464"/>
    <lineage>
        <taxon>Eukaryota</taxon>
        <taxon>Metazoa</taxon>
        <taxon>Ecdysozoa</taxon>
        <taxon>Nematoda</taxon>
        <taxon>Chromadorea</taxon>
        <taxon>Rhabditida</taxon>
        <taxon>Rhabditina</taxon>
        <taxon>Rhabditomorpha</taxon>
        <taxon>Strongyloidea</taxon>
        <taxon>Trichostrongylidae</taxon>
        <taxon>Teladorsagia</taxon>
    </lineage>
</organism>
<dbReference type="EMBL" id="KZ351994">
    <property type="protein sequence ID" value="PIO62537.1"/>
    <property type="molecule type" value="Genomic_DNA"/>
</dbReference>
<dbReference type="InterPro" id="IPR015915">
    <property type="entry name" value="Kelch-typ_b-propeller"/>
</dbReference>
<dbReference type="Proteomes" id="UP000230423">
    <property type="component" value="Unassembled WGS sequence"/>
</dbReference>
<keyword evidence="2" id="KW-0677">Repeat</keyword>
<protein>
    <submittedName>
        <fullName evidence="3">Kelch repeat protein</fullName>
    </submittedName>
</protein>
<accession>A0A2G9TX76</accession>
<dbReference type="AlphaFoldDB" id="A0A2G9TX76"/>
<dbReference type="Gene3D" id="2.120.10.80">
    <property type="entry name" value="Kelch-type beta propeller"/>
    <property type="match status" value="1"/>
</dbReference>
<evidence type="ECO:0000256" key="2">
    <source>
        <dbReference type="ARBA" id="ARBA00022737"/>
    </source>
</evidence>
<evidence type="ECO:0000313" key="4">
    <source>
        <dbReference type="Proteomes" id="UP000230423"/>
    </source>
</evidence>
<keyword evidence="1" id="KW-0880">Kelch repeat</keyword>